<feature type="region of interest" description="Disordered" evidence="3">
    <location>
        <begin position="695"/>
        <end position="750"/>
    </location>
</feature>
<evidence type="ECO:0000256" key="3">
    <source>
        <dbReference type="SAM" id="MobiDB-lite"/>
    </source>
</evidence>
<feature type="compositionally biased region" description="Basic and acidic residues" evidence="3">
    <location>
        <begin position="740"/>
        <end position="750"/>
    </location>
</feature>
<dbReference type="Proteomes" id="UP000688137">
    <property type="component" value="Unassembled WGS sequence"/>
</dbReference>
<proteinExistence type="inferred from homology"/>
<reference evidence="4" key="1">
    <citation type="submission" date="2021-01" db="EMBL/GenBank/DDBJ databases">
        <authorList>
            <consortium name="Genoscope - CEA"/>
            <person name="William W."/>
        </authorList>
    </citation>
    <scope>NUCLEOTIDE SEQUENCE</scope>
</reference>
<feature type="compositionally biased region" description="Basic and acidic residues" evidence="3">
    <location>
        <begin position="723"/>
        <end position="732"/>
    </location>
</feature>
<evidence type="ECO:0000256" key="1">
    <source>
        <dbReference type="ARBA" id="ARBA00006180"/>
    </source>
</evidence>
<dbReference type="AlphaFoldDB" id="A0A8S1LZB4"/>
<dbReference type="PANTHER" id="PTHR12634">
    <property type="entry name" value="SIT4 YEAST -ASSOCIATING PROTEIN-RELATED"/>
    <property type="match status" value="1"/>
</dbReference>
<sequence length="750" mass="89118">MFFNFGRFFGFGQQPKFDNLLKKDNLTIECIFNEDDILQELKGTSSLKFADFLIKHPQEYLKMIKYIVEEIPDQCTEKNRCVKYPFYGSEILGSENDKLINFLFEKPTEESQEDVRNPIDDNEETEQIEQFEQNNKIQENEIIRAGLLDNLLKLLESDSIIITTAGYFAKVIISIINKKGHYFWEHLKHYPDIISNLFKHSYLKHIVDIFEKLIIMEVNYDQSTQYMNERLALLQRLVIFLKGKQHSQVIVGNICELFVELYRKSINSFDNQKQEYKNMLVQFTITITPLFFMNLALDTQQSVVYQILNVQFEFLNKCQLSDQSNEFNINLIQLYQPVIQLLEKAIKQIDIFLIPFISSDRNEVRPLGDAKLFIIQLIVQLIQKSEFYCHFTAELFCEIINLMKLHPNNNQLHLLFEKLIVGLFEKNNDFLYRLILDEAQLLQFIISNNDEKARQNKYGFQGILTRLSNYLNSNKNKLNSFQFSQYLLKQIQIDWDEYMKGLERVNKIEQEWILGINPRQKEQKIIEEINSPNIQEENQEQNHIIQGIRKCISYDNNDVIQPKDVDNEDFEINEEIQIDSEEKQNQDEQIQEKEQLKHEEQEIQKDLEEVIESQNIEINQTDQEKNLIIVENQQEEQESNLNEQENQKDSNILIDKSKDQVQDLEQLNDNLDIQEDPQKLQEQKSEETQEIIKEQVQIKEDDEVEKEEIQEEIVQSQDALEDQSIKNEEEQQKLNIEQENQNKEEPKQIE</sequence>
<protein>
    <submittedName>
        <fullName evidence="4">Uncharacterized protein</fullName>
    </submittedName>
</protein>
<dbReference type="GO" id="GO:0019903">
    <property type="term" value="F:protein phosphatase binding"/>
    <property type="evidence" value="ECO:0007669"/>
    <property type="project" value="InterPro"/>
</dbReference>
<dbReference type="GO" id="GO:0019888">
    <property type="term" value="F:protein phosphatase regulator activity"/>
    <property type="evidence" value="ECO:0007669"/>
    <property type="project" value="TreeGrafter"/>
</dbReference>
<comment type="caution">
    <text evidence="4">The sequence shown here is derived from an EMBL/GenBank/DDBJ whole genome shotgun (WGS) entry which is preliminary data.</text>
</comment>
<evidence type="ECO:0000313" key="5">
    <source>
        <dbReference type="Proteomes" id="UP000688137"/>
    </source>
</evidence>
<feature type="region of interest" description="Disordered" evidence="3">
    <location>
        <begin position="634"/>
        <end position="660"/>
    </location>
</feature>
<feature type="region of interest" description="Disordered" evidence="3">
    <location>
        <begin position="579"/>
        <end position="601"/>
    </location>
</feature>
<name>A0A8S1LZB4_PARPR</name>
<gene>
    <name evidence="4" type="ORF">PPRIM_AZ9-3.1.T0500083</name>
</gene>
<dbReference type="OMA" id="PSEEDTH"/>
<feature type="compositionally biased region" description="Basic and acidic residues" evidence="3">
    <location>
        <begin position="580"/>
        <end position="601"/>
    </location>
</feature>
<accession>A0A8S1LZB4</accession>
<evidence type="ECO:0000256" key="2">
    <source>
        <dbReference type="ARBA" id="ARBA00023306"/>
    </source>
</evidence>
<keyword evidence="5" id="KW-1185">Reference proteome</keyword>
<organism evidence="4 5">
    <name type="scientific">Paramecium primaurelia</name>
    <dbReference type="NCBI Taxonomy" id="5886"/>
    <lineage>
        <taxon>Eukaryota</taxon>
        <taxon>Sar</taxon>
        <taxon>Alveolata</taxon>
        <taxon>Ciliophora</taxon>
        <taxon>Intramacronucleata</taxon>
        <taxon>Oligohymenophorea</taxon>
        <taxon>Peniculida</taxon>
        <taxon>Parameciidae</taxon>
        <taxon>Paramecium</taxon>
    </lineage>
</organism>
<keyword evidence="2" id="KW-0131">Cell cycle</keyword>
<dbReference type="PANTHER" id="PTHR12634:SF8">
    <property type="entry name" value="FIERY MOUNTAIN, ISOFORM D"/>
    <property type="match status" value="1"/>
</dbReference>
<evidence type="ECO:0000313" key="4">
    <source>
        <dbReference type="EMBL" id="CAD8072857.1"/>
    </source>
</evidence>
<comment type="similarity">
    <text evidence="1">Belongs to the SAPS family.</text>
</comment>
<feature type="compositionally biased region" description="Acidic residues" evidence="3">
    <location>
        <begin position="700"/>
        <end position="711"/>
    </location>
</feature>
<dbReference type="EMBL" id="CAJJDM010000050">
    <property type="protein sequence ID" value="CAD8072857.1"/>
    <property type="molecule type" value="Genomic_DNA"/>
</dbReference>
<dbReference type="InterPro" id="IPR007587">
    <property type="entry name" value="SAPS"/>
</dbReference>